<protein>
    <submittedName>
        <fullName evidence="2">Lysophosphatidic acid acyltransferase / lysophosphatidylinositol acyltransferase</fullName>
    </submittedName>
</protein>
<dbReference type="AlphaFoldDB" id="V9IAL4"/>
<keyword evidence="2" id="KW-0012">Acyltransferase</keyword>
<organism evidence="2">
    <name type="scientific">Apis cerana</name>
    <name type="common">Indian honeybee</name>
    <dbReference type="NCBI Taxonomy" id="7461"/>
    <lineage>
        <taxon>Eukaryota</taxon>
        <taxon>Metazoa</taxon>
        <taxon>Ecdysozoa</taxon>
        <taxon>Arthropoda</taxon>
        <taxon>Hexapoda</taxon>
        <taxon>Insecta</taxon>
        <taxon>Pterygota</taxon>
        <taxon>Neoptera</taxon>
        <taxon>Endopterygota</taxon>
        <taxon>Hymenoptera</taxon>
        <taxon>Apocrita</taxon>
        <taxon>Aculeata</taxon>
        <taxon>Apoidea</taxon>
        <taxon>Anthophila</taxon>
        <taxon>Apidae</taxon>
        <taxon>Apis</taxon>
    </lineage>
</organism>
<reference evidence="2" key="1">
    <citation type="submission" date="2011-11" db="EMBL/GenBank/DDBJ databases">
        <title>Decoding the brain transcriptome of the Eastern honeybee (Apis cerana) based on pyrosequencing.</title>
        <authorList>
            <person name="Sun L."/>
            <person name="Zheng H."/>
            <person name="Wang Y."/>
            <person name="Xie X."/>
            <person name="Zhu Y."/>
            <person name="Gu W."/>
            <person name="Wang S."/>
        </authorList>
    </citation>
    <scope>NUCLEOTIDE SEQUENCE</scope>
    <source>
        <tissue evidence="2">Brain</tissue>
    </source>
</reference>
<feature type="transmembrane region" description="Helical" evidence="1">
    <location>
        <begin position="12"/>
        <end position="39"/>
    </location>
</feature>
<sequence length="65" mass="7879">MGLLSVLKQSTVIHLIFAITFFTTGLITNFFQCLLYFGLRPFSRYCYRKINYYFCYSFYSRKLLF</sequence>
<name>V9IAL4_APICE</name>
<dbReference type="EMBL" id="JR037279">
    <property type="protein sequence ID" value="AEY57677.1"/>
    <property type="molecule type" value="mRNA"/>
</dbReference>
<keyword evidence="1" id="KW-1133">Transmembrane helix</keyword>
<keyword evidence="2" id="KW-0808">Transferase</keyword>
<dbReference type="GO" id="GO:0016746">
    <property type="term" value="F:acyltransferase activity"/>
    <property type="evidence" value="ECO:0007669"/>
    <property type="project" value="UniProtKB-KW"/>
</dbReference>
<keyword evidence="1" id="KW-0812">Transmembrane</keyword>
<accession>V9IAL4</accession>
<evidence type="ECO:0000256" key="1">
    <source>
        <dbReference type="SAM" id="Phobius"/>
    </source>
</evidence>
<gene>
    <name evidence="2" type="ORF">ACCB00343.3</name>
</gene>
<proteinExistence type="evidence at transcript level"/>
<keyword evidence="1" id="KW-0472">Membrane</keyword>
<evidence type="ECO:0000313" key="2">
    <source>
        <dbReference type="EMBL" id="AEY57677.1"/>
    </source>
</evidence>